<reference evidence="14 15" key="1">
    <citation type="journal article" date="2011" name="Proc. Natl. Acad. Sci. U.S.A.">
        <title>Evolutionary erosion of yeast sex chromosomes by mating-type switching accidents.</title>
        <authorList>
            <person name="Gordon J.L."/>
            <person name="Armisen D."/>
            <person name="Proux-Wera E."/>
            <person name="Oheigeartaigh S.S."/>
            <person name="Byrne K.P."/>
            <person name="Wolfe K.H."/>
        </authorList>
    </citation>
    <scope>NUCLEOTIDE SEQUENCE [LARGE SCALE GENOMIC DNA]</scope>
    <source>
        <strain evidence="15">ATCC 76901 / BCRC 22586 / CBS 4309 / NBRC 1992 / NRRL Y-12630</strain>
    </source>
</reference>
<dbReference type="Gene3D" id="3.30.457.50">
    <property type="entry name" value="Chromosome segregation protein Spc25"/>
    <property type="match status" value="1"/>
</dbReference>
<dbReference type="eggNOG" id="KOG4657">
    <property type="taxonomic scope" value="Eukaryota"/>
</dbReference>
<accession>G0VAT0</accession>
<dbReference type="GO" id="GO:0005634">
    <property type="term" value="C:nucleus"/>
    <property type="evidence" value="ECO:0007669"/>
    <property type="project" value="UniProtKB-SubCell"/>
</dbReference>
<evidence type="ECO:0000256" key="11">
    <source>
        <dbReference type="RuleBase" id="RU367150"/>
    </source>
</evidence>
<proteinExistence type="inferred from homology"/>
<evidence type="ECO:0000313" key="15">
    <source>
        <dbReference type="Proteomes" id="UP000001640"/>
    </source>
</evidence>
<dbReference type="OMA" id="FRMNLAD"/>
<evidence type="ECO:0000256" key="2">
    <source>
        <dbReference type="ARBA" id="ARBA00006379"/>
    </source>
</evidence>
<evidence type="ECO:0000256" key="3">
    <source>
        <dbReference type="ARBA" id="ARBA00011562"/>
    </source>
</evidence>
<dbReference type="Proteomes" id="UP000001640">
    <property type="component" value="Chromosome 2"/>
</dbReference>
<keyword evidence="11" id="KW-0539">Nucleus</keyword>
<evidence type="ECO:0000256" key="7">
    <source>
        <dbReference type="ARBA" id="ARBA00022838"/>
    </source>
</evidence>
<comment type="subunit">
    <text evidence="3">Component of the NDC80 complex, which consists of NDC80, NUF2, SPC24 and SPC25.</text>
</comment>
<feature type="domain" description="Chromosome segregation protein Spc25 C-terminal" evidence="13">
    <location>
        <begin position="154"/>
        <end position="224"/>
    </location>
</feature>
<reference key="2">
    <citation type="submission" date="2011-08" db="EMBL/GenBank/DDBJ databases">
        <title>Genome sequence of Naumovozyma castellii.</title>
        <authorList>
            <person name="Gordon J.L."/>
            <person name="Armisen D."/>
            <person name="Proux-Wera E."/>
            <person name="OhEigeartaigh S.S."/>
            <person name="Byrne K.P."/>
            <person name="Wolfe K.H."/>
        </authorList>
    </citation>
    <scope>NUCLEOTIDE SEQUENCE</scope>
    <source>
        <strain>Type strain:CBS 4309</strain>
    </source>
</reference>
<dbReference type="KEGG" id="ncs:NCAS_0B08730"/>
<comment type="function">
    <text evidence="1 11">Acts as a component of the essential kinetochore-associated NDC80 complex, which is required for chromosome segregation and spindle checkpoint activity.</text>
</comment>
<evidence type="ECO:0000256" key="1">
    <source>
        <dbReference type="ARBA" id="ARBA00002772"/>
    </source>
</evidence>
<sequence length="229" mass="26994">MEDQLDQFDNLKEKMEEFSKQIHVLMNNKMNSVFRTVQTFKDEMKELNLEHQILIGRLDKLQKEQEGLEIEIQTFKNDTDEARTKFESYQIRKRQLEMQHTALLTESSELDGMLQEKEKKISQYKEKLQSQRQRDQPEVKLYEKLLGMQIDASQVGTLFFKFEHFDDKDMARSCNFTLDVSGERFQVLDSSPVLDKSSETTPLEDILNQGGNLPLFLVSMRDKLISRAR</sequence>
<dbReference type="PANTHER" id="PTHR14281">
    <property type="entry name" value="KINETOCHORE PROTEIN SPC25-RELATED"/>
    <property type="match status" value="1"/>
</dbReference>
<evidence type="ECO:0000256" key="9">
    <source>
        <dbReference type="ARBA" id="ARBA00023306"/>
    </source>
</evidence>
<evidence type="ECO:0000256" key="5">
    <source>
        <dbReference type="ARBA" id="ARBA00022618"/>
    </source>
</evidence>
<dbReference type="RefSeq" id="XP_003675327.1">
    <property type="nucleotide sequence ID" value="XM_003675279.1"/>
</dbReference>
<dbReference type="Pfam" id="PF08234">
    <property type="entry name" value="Spindle_Spc25"/>
    <property type="match status" value="1"/>
</dbReference>
<dbReference type="STRING" id="1064592.G0VAT0"/>
<protein>
    <recommendedName>
        <fullName evidence="11">Kinetochore protein SPC25</fullName>
    </recommendedName>
</protein>
<evidence type="ECO:0000256" key="8">
    <source>
        <dbReference type="ARBA" id="ARBA00023054"/>
    </source>
</evidence>
<dbReference type="AlphaFoldDB" id="G0VAT0"/>
<name>G0VAT0_NAUCA</name>
<keyword evidence="9 11" id="KW-0131">Cell cycle</keyword>
<dbReference type="OrthoDB" id="4056921at2759"/>
<evidence type="ECO:0000313" key="14">
    <source>
        <dbReference type="EMBL" id="CCC68957.1"/>
    </source>
</evidence>
<dbReference type="InParanoid" id="G0VAT0"/>
<evidence type="ECO:0000256" key="10">
    <source>
        <dbReference type="ARBA" id="ARBA00023328"/>
    </source>
</evidence>
<dbReference type="GeneID" id="96902513"/>
<evidence type="ECO:0000256" key="4">
    <source>
        <dbReference type="ARBA" id="ARBA00022454"/>
    </source>
</evidence>
<organism evidence="14 15">
    <name type="scientific">Naumovozyma castellii</name>
    <name type="common">Yeast</name>
    <name type="synonym">Saccharomyces castellii</name>
    <dbReference type="NCBI Taxonomy" id="27288"/>
    <lineage>
        <taxon>Eukaryota</taxon>
        <taxon>Fungi</taxon>
        <taxon>Dikarya</taxon>
        <taxon>Ascomycota</taxon>
        <taxon>Saccharomycotina</taxon>
        <taxon>Saccharomycetes</taxon>
        <taxon>Saccharomycetales</taxon>
        <taxon>Saccharomycetaceae</taxon>
        <taxon>Naumovozyma</taxon>
    </lineage>
</organism>
<dbReference type="GO" id="GO:0031262">
    <property type="term" value="C:Ndc80 complex"/>
    <property type="evidence" value="ECO:0007669"/>
    <property type="project" value="InterPro"/>
</dbReference>
<keyword evidence="10 11" id="KW-0137">Centromere</keyword>
<dbReference type="HOGENOM" id="CLU_085127_1_0_1"/>
<dbReference type="FunCoup" id="G0VAT0">
    <property type="interactions" value="163"/>
</dbReference>
<dbReference type="InterPro" id="IPR045143">
    <property type="entry name" value="Spc25"/>
</dbReference>
<feature type="coiled-coil region" evidence="12">
    <location>
        <begin position="107"/>
        <end position="134"/>
    </location>
</feature>
<dbReference type="InterPro" id="IPR013255">
    <property type="entry name" value="Spc25_C"/>
</dbReference>
<keyword evidence="8 12" id="KW-0175">Coiled coil</keyword>
<keyword evidence="15" id="KW-1185">Reference proteome</keyword>
<dbReference type="CDD" id="cd23784">
    <property type="entry name" value="RWD_Spc25"/>
    <property type="match status" value="1"/>
</dbReference>
<evidence type="ECO:0000256" key="6">
    <source>
        <dbReference type="ARBA" id="ARBA00022776"/>
    </source>
</evidence>
<dbReference type="EMBL" id="HE576753">
    <property type="protein sequence ID" value="CCC68957.1"/>
    <property type="molecule type" value="Genomic_DNA"/>
</dbReference>
<keyword evidence="4 11" id="KW-0158">Chromosome</keyword>
<keyword evidence="6 11" id="KW-0498">Mitosis</keyword>
<keyword evidence="5 11" id="KW-0132">Cell division</keyword>
<evidence type="ECO:0000259" key="13">
    <source>
        <dbReference type="Pfam" id="PF08234"/>
    </source>
</evidence>
<comment type="subcellular location">
    <subcellularLocation>
        <location evidence="11">Nucleus</location>
    </subcellularLocation>
    <subcellularLocation>
        <location evidence="11">Chromosome</location>
        <location evidence="11">Centromere</location>
        <location evidence="11">Kinetochore</location>
    </subcellularLocation>
</comment>
<dbReference type="PANTHER" id="PTHR14281:SF0">
    <property type="entry name" value="KINETOCHORE PROTEIN SPC25"/>
    <property type="match status" value="1"/>
</dbReference>
<keyword evidence="7 11" id="KW-0995">Kinetochore</keyword>
<evidence type="ECO:0000256" key="12">
    <source>
        <dbReference type="SAM" id="Coils"/>
    </source>
</evidence>
<dbReference type="GO" id="GO:0007059">
    <property type="term" value="P:chromosome segregation"/>
    <property type="evidence" value="ECO:0007669"/>
    <property type="project" value="InterPro"/>
</dbReference>
<feature type="coiled-coil region" evidence="12">
    <location>
        <begin position="1"/>
        <end position="78"/>
    </location>
</feature>
<dbReference type="GO" id="GO:0051301">
    <property type="term" value="P:cell division"/>
    <property type="evidence" value="ECO:0007669"/>
    <property type="project" value="UniProtKB-UniRule"/>
</dbReference>
<gene>
    <name evidence="14" type="primary">NCAS0B08730</name>
    <name evidence="14" type="ordered locus">NCAS_0B08730</name>
</gene>
<comment type="similarity">
    <text evidence="2 11">Belongs to the SPC25 family.</text>
</comment>